<dbReference type="EMBL" id="JACLQD010000002">
    <property type="protein sequence ID" value="MBC2835537.1"/>
    <property type="molecule type" value="Genomic_DNA"/>
</dbReference>
<dbReference type="GO" id="GO:0003700">
    <property type="term" value="F:DNA-binding transcription factor activity"/>
    <property type="evidence" value="ECO:0007669"/>
    <property type="project" value="TreeGrafter"/>
</dbReference>
<dbReference type="PANTHER" id="PTHR30146:SF109">
    <property type="entry name" value="HTH-TYPE TRANSCRIPTIONAL REGULATOR GALS"/>
    <property type="match status" value="1"/>
</dbReference>
<dbReference type="RefSeq" id="WP_185797128.1">
    <property type="nucleotide sequence ID" value="NZ_JACLQD010000002.1"/>
</dbReference>
<dbReference type="InterPro" id="IPR028082">
    <property type="entry name" value="Peripla_BP_I"/>
</dbReference>
<dbReference type="CDD" id="cd01392">
    <property type="entry name" value="HTH_LacI"/>
    <property type="match status" value="1"/>
</dbReference>
<dbReference type="Pfam" id="PF00356">
    <property type="entry name" value="LacI"/>
    <property type="match status" value="1"/>
</dbReference>
<evidence type="ECO:0000259" key="4">
    <source>
        <dbReference type="PROSITE" id="PS50932"/>
    </source>
</evidence>
<keyword evidence="6" id="KW-1185">Reference proteome</keyword>
<evidence type="ECO:0000256" key="2">
    <source>
        <dbReference type="ARBA" id="ARBA00023125"/>
    </source>
</evidence>
<comment type="caution">
    <text evidence="5">The sequence shown here is derived from an EMBL/GenBank/DDBJ whole genome shotgun (WGS) entry which is preliminary data.</text>
</comment>
<protein>
    <submittedName>
        <fullName evidence="5">LacI family DNA-binding transcriptional regulator</fullName>
    </submittedName>
</protein>
<dbReference type="Gene3D" id="3.40.50.2300">
    <property type="match status" value="2"/>
</dbReference>
<dbReference type="Gene3D" id="1.10.260.40">
    <property type="entry name" value="lambda repressor-like DNA-binding domains"/>
    <property type="match status" value="1"/>
</dbReference>
<sequence>MPDRFIDPAVQRPVTLKSIAKQLGVSVTTVARSLKDGHKISAETVRLVRETAEDLGYVRNLDGLRLRTGRTMSILAFLGASADDEIGDADSVGILAGIHRRLAGTDYTVRAVPVIPGVDILPELANAVRMRQADGVIIDHTRPQDERVDYLRESGMPFVTFGRTDTSTDHAFFDLDNHDAAFKSTRSLIDLGYKRIAIIGSDPSFRFVQDRLEGYRHALTAARLPFDPALALNVERQPRLIRAATSRLVAEARPDAFLCENELYLIPTIAGVRDAGAKPLDDYGFSLRSTNNLAEYLALRVTSAHYSRESAGWNLADLLLRQIGGAAPKCLQTIAKTDLRHFNL</sequence>
<dbReference type="Proteomes" id="UP000555411">
    <property type="component" value="Unassembled WGS sequence"/>
</dbReference>
<keyword evidence="3" id="KW-0804">Transcription</keyword>
<dbReference type="SMART" id="SM00354">
    <property type="entry name" value="HTH_LACI"/>
    <property type="match status" value="1"/>
</dbReference>
<dbReference type="GO" id="GO:0000976">
    <property type="term" value="F:transcription cis-regulatory region binding"/>
    <property type="evidence" value="ECO:0007669"/>
    <property type="project" value="TreeGrafter"/>
</dbReference>
<proteinExistence type="predicted"/>
<keyword evidence="2 5" id="KW-0238">DNA-binding</keyword>
<dbReference type="SUPFAM" id="SSF47413">
    <property type="entry name" value="lambda repressor-like DNA-binding domains"/>
    <property type="match status" value="1"/>
</dbReference>
<evidence type="ECO:0000256" key="3">
    <source>
        <dbReference type="ARBA" id="ARBA00023163"/>
    </source>
</evidence>
<accession>A0A842I847</accession>
<dbReference type="PROSITE" id="PS50932">
    <property type="entry name" value="HTH_LACI_2"/>
    <property type="match status" value="1"/>
</dbReference>
<feature type="domain" description="HTH lacI-type" evidence="4">
    <location>
        <begin position="14"/>
        <end position="68"/>
    </location>
</feature>
<dbReference type="AlphaFoldDB" id="A0A842I847"/>
<dbReference type="Pfam" id="PF00532">
    <property type="entry name" value="Peripla_BP_1"/>
    <property type="match status" value="1"/>
</dbReference>
<dbReference type="PANTHER" id="PTHR30146">
    <property type="entry name" value="LACI-RELATED TRANSCRIPTIONAL REPRESSOR"/>
    <property type="match status" value="1"/>
</dbReference>
<keyword evidence="1" id="KW-0805">Transcription regulation</keyword>
<organism evidence="5 6">
    <name type="scientific">Paragemmobacter straminiformis</name>
    <dbReference type="NCBI Taxonomy" id="2045119"/>
    <lineage>
        <taxon>Bacteria</taxon>
        <taxon>Pseudomonadati</taxon>
        <taxon>Pseudomonadota</taxon>
        <taxon>Alphaproteobacteria</taxon>
        <taxon>Rhodobacterales</taxon>
        <taxon>Paracoccaceae</taxon>
        <taxon>Paragemmobacter</taxon>
    </lineage>
</organism>
<evidence type="ECO:0000313" key="5">
    <source>
        <dbReference type="EMBL" id="MBC2835537.1"/>
    </source>
</evidence>
<reference evidence="5 6" key="1">
    <citation type="journal article" date="2017" name="Int. J. Syst. Evol. Microbiol.">
        <title>Gemmobacter straminiformis sp. nov., isolated from an artificial fountain.</title>
        <authorList>
            <person name="Kang J.Y."/>
            <person name="Kim M.J."/>
            <person name="Chun J."/>
            <person name="Son K.P."/>
            <person name="Jahng K.Y."/>
        </authorList>
    </citation>
    <scope>NUCLEOTIDE SEQUENCE [LARGE SCALE GENOMIC DNA]</scope>
    <source>
        <strain evidence="5 6">CAM-8</strain>
    </source>
</reference>
<name>A0A842I847_9RHOB</name>
<gene>
    <name evidence="5" type="ORF">H7F16_08460</name>
</gene>
<evidence type="ECO:0000313" key="6">
    <source>
        <dbReference type="Proteomes" id="UP000555411"/>
    </source>
</evidence>
<dbReference type="InterPro" id="IPR000843">
    <property type="entry name" value="HTH_LacI"/>
</dbReference>
<evidence type="ECO:0000256" key="1">
    <source>
        <dbReference type="ARBA" id="ARBA00023015"/>
    </source>
</evidence>
<dbReference type="SUPFAM" id="SSF53822">
    <property type="entry name" value="Periplasmic binding protein-like I"/>
    <property type="match status" value="1"/>
</dbReference>
<dbReference type="InterPro" id="IPR010982">
    <property type="entry name" value="Lambda_DNA-bd_dom_sf"/>
</dbReference>
<dbReference type="InterPro" id="IPR001761">
    <property type="entry name" value="Peripla_BP/Lac1_sug-bd_dom"/>
</dbReference>